<dbReference type="PROSITE" id="PS50893">
    <property type="entry name" value="ABC_TRANSPORTER_2"/>
    <property type="match status" value="2"/>
</dbReference>
<evidence type="ECO:0000313" key="7">
    <source>
        <dbReference type="EMBL" id="MFC5512877.1"/>
    </source>
</evidence>
<evidence type="ECO:0000256" key="3">
    <source>
        <dbReference type="ARBA" id="ARBA00022741"/>
    </source>
</evidence>
<dbReference type="EMBL" id="JBHSMS010000057">
    <property type="protein sequence ID" value="MFC5512877.1"/>
    <property type="molecule type" value="Genomic_DNA"/>
</dbReference>
<evidence type="ECO:0000256" key="5">
    <source>
        <dbReference type="SAM" id="Coils"/>
    </source>
</evidence>
<dbReference type="InterPro" id="IPR032781">
    <property type="entry name" value="ABC_tran_Xtn"/>
</dbReference>
<dbReference type="InterPro" id="IPR027417">
    <property type="entry name" value="P-loop_NTPase"/>
</dbReference>
<dbReference type="RefSeq" id="WP_379723991.1">
    <property type="nucleotide sequence ID" value="NZ_JBHSMS010000057.1"/>
</dbReference>
<evidence type="ECO:0000256" key="4">
    <source>
        <dbReference type="ARBA" id="ARBA00022840"/>
    </source>
</evidence>
<keyword evidence="1" id="KW-1003">Cell membrane</keyword>
<keyword evidence="3" id="KW-0547">Nucleotide-binding</keyword>
<dbReference type="Proteomes" id="UP001596031">
    <property type="component" value="Unassembled WGS sequence"/>
</dbReference>
<dbReference type="Pfam" id="PF00005">
    <property type="entry name" value="ABC_tran"/>
    <property type="match status" value="2"/>
</dbReference>
<accession>A0ABW0PMA4</accession>
<name>A0ABW0PMA4_9BURK</name>
<gene>
    <name evidence="7" type="ORF">ACFPOU_17380</name>
</gene>
<keyword evidence="4 7" id="KW-0067">ATP-binding</keyword>
<dbReference type="CDD" id="cd03221">
    <property type="entry name" value="ABCF_EF-3"/>
    <property type="match status" value="2"/>
</dbReference>
<dbReference type="InterPro" id="IPR003439">
    <property type="entry name" value="ABC_transporter-like_ATP-bd"/>
</dbReference>
<feature type="domain" description="ABC transporter" evidence="6">
    <location>
        <begin position="317"/>
        <end position="541"/>
    </location>
</feature>
<proteinExistence type="predicted"/>
<dbReference type="Gene3D" id="3.40.50.300">
    <property type="entry name" value="P-loop containing nucleotide triphosphate hydrolases"/>
    <property type="match status" value="2"/>
</dbReference>
<evidence type="ECO:0000313" key="8">
    <source>
        <dbReference type="Proteomes" id="UP001596031"/>
    </source>
</evidence>
<keyword evidence="2" id="KW-0677">Repeat</keyword>
<dbReference type="InterPro" id="IPR017871">
    <property type="entry name" value="ABC_transporter-like_CS"/>
</dbReference>
<dbReference type="PANTHER" id="PTHR19211:SF14">
    <property type="entry name" value="ATP-BINDING CASSETTE SUB-FAMILY F MEMBER 1"/>
    <property type="match status" value="1"/>
</dbReference>
<dbReference type="PROSITE" id="PS00211">
    <property type="entry name" value="ABC_TRANSPORTER_1"/>
    <property type="match status" value="2"/>
</dbReference>
<feature type="domain" description="ABC transporter" evidence="6">
    <location>
        <begin position="2"/>
        <end position="250"/>
    </location>
</feature>
<keyword evidence="1" id="KW-0472">Membrane</keyword>
<organism evidence="7 8">
    <name type="scientific">Massilia jejuensis</name>
    <dbReference type="NCBI Taxonomy" id="648894"/>
    <lineage>
        <taxon>Bacteria</taxon>
        <taxon>Pseudomonadati</taxon>
        <taxon>Pseudomonadota</taxon>
        <taxon>Betaproteobacteria</taxon>
        <taxon>Burkholderiales</taxon>
        <taxon>Oxalobacteraceae</taxon>
        <taxon>Telluria group</taxon>
        <taxon>Massilia</taxon>
    </lineage>
</organism>
<comment type="caution">
    <text evidence="7">The sequence shown here is derived from an EMBL/GenBank/DDBJ whole genome shotgun (WGS) entry which is preliminary data.</text>
</comment>
<feature type="coiled-coil region" evidence="5">
    <location>
        <begin position="586"/>
        <end position="613"/>
    </location>
</feature>
<dbReference type="PANTHER" id="PTHR19211">
    <property type="entry name" value="ATP-BINDING TRANSPORT PROTEIN-RELATED"/>
    <property type="match status" value="1"/>
</dbReference>
<evidence type="ECO:0000259" key="6">
    <source>
        <dbReference type="PROSITE" id="PS50893"/>
    </source>
</evidence>
<keyword evidence="8" id="KW-1185">Reference proteome</keyword>
<evidence type="ECO:0000256" key="2">
    <source>
        <dbReference type="ARBA" id="ARBA00022737"/>
    </source>
</evidence>
<sequence>MIRFLNVSLMRGIKPLLENADLTLNPGDKIGLIGANGAGKSSLFAMLRNELHADQGEIDFPAKWRMAYVAQETPALDRPALEYAIDGDVTLRRLQKELEDLEAAPHTHDNGIEMGNVHGALMDADAYTVQSRGEQLLLGLGFTLDQMQQPVASFSGGWRMRLNLAQALMCPSDLLLLDEPTNHLDLDAIIWLEDWLKRYAGTLVIISHDRDFLDEIVNVVVHIDERKLKRYSGNYSSFERQRAAAMVLAASAMEKQQRARAHLESFIDRFKAKASKARQAQSRMKQLAKMEELAPLRAAAEFSFEFREPLAAPNPLLVMEDVDAGYPLLDGHGDKVGAKTIVNDINFSLQIGQRIGLLGVNGAGKSTLIKTIAGELAPLTGESTLGKGLSIGYFAQHQVEMLRHDESPLWHLAKIAPTVREQELRNFLGGFNFPGTMVTSPIRPFSGGEKARLALALIVWQRPNLLLLDEPTNHLDLETREALTMALAQFEGTLVVVSHDRHLLRATTDEFIIVANGRLQPFDGDLDDYKDWLFKTKLGKGTDLLPLPKAAVAAAPVVAAPPAPPAERKEQKRLGAEERQRIAALKKPLENRLKRVDEQMARLNAKKADIDARLLDPAIYDADKKESLKTLVADQAFCVRDLATLENEWLELQEQLEGLAA</sequence>
<protein>
    <submittedName>
        <fullName evidence="7">ATP-binding cassette domain-containing protein</fullName>
    </submittedName>
</protein>
<dbReference type="SUPFAM" id="SSF52540">
    <property type="entry name" value="P-loop containing nucleoside triphosphate hydrolases"/>
    <property type="match status" value="2"/>
</dbReference>
<dbReference type="Pfam" id="PF12848">
    <property type="entry name" value="ABC_tran_Xtn"/>
    <property type="match status" value="1"/>
</dbReference>
<reference evidence="8" key="1">
    <citation type="journal article" date="2019" name="Int. J. Syst. Evol. Microbiol.">
        <title>The Global Catalogue of Microorganisms (GCM) 10K type strain sequencing project: providing services to taxonomists for standard genome sequencing and annotation.</title>
        <authorList>
            <consortium name="The Broad Institute Genomics Platform"/>
            <consortium name="The Broad Institute Genome Sequencing Center for Infectious Disease"/>
            <person name="Wu L."/>
            <person name="Ma J."/>
        </authorList>
    </citation>
    <scope>NUCLEOTIDE SEQUENCE [LARGE SCALE GENOMIC DNA]</scope>
    <source>
        <strain evidence="8">CCUG 38813</strain>
    </source>
</reference>
<dbReference type="SMART" id="SM00382">
    <property type="entry name" value="AAA"/>
    <property type="match status" value="2"/>
</dbReference>
<dbReference type="InterPro" id="IPR003593">
    <property type="entry name" value="AAA+_ATPase"/>
</dbReference>
<evidence type="ECO:0000256" key="1">
    <source>
        <dbReference type="ARBA" id="ARBA00022475"/>
    </source>
</evidence>
<dbReference type="InterPro" id="IPR050611">
    <property type="entry name" value="ABCF"/>
</dbReference>
<dbReference type="GO" id="GO:0005524">
    <property type="term" value="F:ATP binding"/>
    <property type="evidence" value="ECO:0007669"/>
    <property type="project" value="UniProtKB-KW"/>
</dbReference>
<keyword evidence="5" id="KW-0175">Coiled coil</keyword>